<gene>
    <name evidence="2" type="ORF">IV57_GL001476</name>
</gene>
<dbReference type="EMBL" id="JQCF01000003">
    <property type="protein sequence ID" value="KRO00372.1"/>
    <property type="molecule type" value="Genomic_DNA"/>
</dbReference>
<evidence type="ECO:0000256" key="1">
    <source>
        <dbReference type="SAM" id="MobiDB-lite"/>
    </source>
</evidence>
<feature type="region of interest" description="Disordered" evidence="1">
    <location>
        <begin position="37"/>
        <end position="156"/>
    </location>
</feature>
<dbReference type="Proteomes" id="UP000051006">
    <property type="component" value="Unassembled WGS sequence"/>
</dbReference>
<dbReference type="STRING" id="993692.IV57_GL001476"/>
<organism evidence="2 3">
    <name type="scientific">Companilactobacillus kimchiensis</name>
    <dbReference type="NCBI Taxonomy" id="993692"/>
    <lineage>
        <taxon>Bacteria</taxon>
        <taxon>Bacillati</taxon>
        <taxon>Bacillota</taxon>
        <taxon>Bacilli</taxon>
        <taxon>Lactobacillales</taxon>
        <taxon>Lactobacillaceae</taxon>
        <taxon>Companilactobacillus</taxon>
    </lineage>
</organism>
<evidence type="ECO:0000313" key="3">
    <source>
        <dbReference type="Proteomes" id="UP000051006"/>
    </source>
</evidence>
<sequence length="401" mass="44723">MGEKMKKSLYTSIILGVAILGLGTQITSLTTVRAAEEVNESQSQKVVSEAKGNAEVSDVNVVSTPVESSEEKSDDTESQEEPQATESQEEPQATESQEEPQATETIETTKINEKDVSIDEERFDDKASKEKQEKISDVNVYGQAKDDSGNTSQPRTETKIIKVRPLNIKLANIDDPSDKGDLLVPYKIRGNSAVYVLDENNNPIEDSSNETGYKMRFSGDVYKDDNLHNISDPYMGEIYSAGGDLEKAPQTSKVKKLLSLVKEAKFFMEFRNYGYSNAAELTQYINDYHDVYARLNALGDDGNPISKPVKESVNDSVNIVTPIKSNTTTKSNRHNSYKTVINNLTITTIRRAQLFTEDGKLVNDRCLENNSTWQADKILTINGQKMYRITPTEWVKASDVQ</sequence>
<accession>A0A0R2LF08</accession>
<feature type="compositionally biased region" description="Basic and acidic residues" evidence="1">
    <location>
        <begin position="110"/>
        <end position="136"/>
    </location>
</feature>
<dbReference type="AlphaFoldDB" id="A0A0R2LF08"/>
<protein>
    <recommendedName>
        <fullName evidence="4">Surface layer protein A domain-containing protein</fullName>
    </recommendedName>
</protein>
<name>A0A0R2LF08_9LACO</name>
<feature type="compositionally biased region" description="Polar residues" evidence="1">
    <location>
        <begin position="82"/>
        <end position="102"/>
    </location>
</feature>
<evidence type="ECO:0008006" key="4">
    <source>
        <dbReference type="Google" id="ProtNLM"/>
    </source>
</evidence>
<evidence type="ECO:0000313" key="2">
    <source>
        <dbReference type="EMBL" id="KRO00372.1"/>
    </source>
</evidence>
<comment type="caution">
    <text evidence="2">The sequence shown here is derived from an EMBL/GenBank/DDBJ whole genome shotgun (WGS) entry which is preliminary data.</text>
</comment>
<reference evidence="2 3" key="1">
    <citation type="journal article" date="2015" name="Genome Announc.">
        <title>Expanding the biotechnology potential of lactobacilli through comparative genomics of 213 strains and associated genera.</title>
        <authorList>
            <person name="Sun Z."/>
            <person name="Harris H.M."/>
            <person name="McCann A."/>
            <person name="Guo C."/>
            <person name="Argimon S."/>
            <person name="Zhang W."/>
            <person name="Yang X."/>
            <person name="Jeffery I.B."/>
            <person name="Cooney J.C."/>
            <person name="Kagawa T.F."/>
            <person name="Liu W."/>
            <person name="Song Y."/>
            <person name="Salvetti E."/>
            <person name="Wrobel A."/>
            <person name="Rasinkangas P."/>
            <person name="Parkhill J."/>
            <person name="Rea M.C."/>
            <person name="O'Sullivan O."/>
            <person name="Ritari J."/>
            <person name="Douillard F.P."/>
            <person name="Paul Ross R."/>
            <person name="Yang R."/>
            <person name="Briner A.E."/>
            <person name="Felis G.E."/>
            <person name="de Vos W.M."/>
            <person name="Barrangou R."/>
            <person name="Klaenhammer T.R."/>
            <person name="Caufield P.W."/>
            <person name="Cui Y."/>
            <person name="Zhang H."/>
            <person name="O'Toole P.W."/>
        </authorList>
    </citation>
    <scope>NUCLEOTIDE SEQUENCE [LARGE SCALE GENOMIC DNA]</scope>
    <source>
        <strain evidence="2 3">DSM 24716</strain>
    </source>
</reference>
<keyword evidence="3" id="KW-1185">Reference proteome</keyword>
<proteinExistence type="predicted"/>
<dbReference type="PATRIC" id="fig|993692.3.peg.1496"/>